<dbReference type="GO" id="GO:0016787">
    <property type="term" value="F:hydrolase activity"/>
    <property type="evidence" value="ECO:0007669"/>
    <property type="project" value="UniProtKB-KW"/>
</dbReference>
<evidence type="ECO:0000313" key="5">
    <source>
        <dbReference type="Proteomes" id="UP000533637"/>
    </source>
</evidence>
<dbReference type="RefSeq" id="WP_122375211.1">
    <property type="nucleotide sequence ID" value="NZ_BMPB01000001.1"/>
</dbReference>
<dbReference type="SUPFAM" id="SSF75005">
    <property type="entry name" value="Arabinanase/levansucrase/invertase"/>
    <property type="match status" value="1"/>
</dbReference>
<evidence type="ECO:0000313" key="4">
    <source>
        <dbReference type="EMBL" id="MBB4622169.1"/>
    </source>
</evidence>
<gene>
    <name evidence="4" type="ORF">GGQ57_002066</name>
</gene>
<dbReference type="InterPro" id="IPR007184">
    <property type="entry name" value="Mannoside_phosphorylase"/>
</dbReference>
<evidence type="ECO:0000256" key="1">
    <source>
        <dbReference type="ARBA" id="ARBA00022676"/>
    </source>
</evidence>
<dbReference type="PANTHER" id="PTHR34106">
    <property type="entry name" value="GLYCOSIDASE"/>
    <property type="match status" value="1"/>
</dbReference>
<keyword evidence="2" id="KW-0808">Transferase</keyword>
<keyword evidence="5" id="KW-1185">Reference proteome</keyword>
<comment type="similarity">
    <text evidence="3">Belongs to the glycosyl hydrolase 130 family.</text>
</comment>
<dbReference type="Pfam" id="PF04041">
    <property type="entry name" value="Glyco_hydro_130"/>
    <property type="match status" value="1"/>
</dbReference>
<dbReference type="InterPro" id="IPR023296">
    <property type="entry name" value="Glyco_hydro_beta-prop_sf"/>
</dbReference>
<dbReference type="PIRSF" id="PIRSF016202">
    <property type="entry name" value="PH1107"/>
    <property type="match status" value="1"/>
</dbReference>
<proteinExistence type="inferred from homology"/>
<name>A0ABR6KMV5_9BACT</name>
<keyword evidence="1" id="KW-0328">Glycosyltransferase</keyword>
<evidence type="ECO:0000256" key="3">
    <source>
        <dbReference type="ARBA" id="ARBA00024356"/>
    </source>
</evidence>
<organism evidence="4 5">
    <name type="scientific">Parabacteroides faecis</name>
    <dbReference type="NCBI Taxonomy" id="1217282"/>
    <lineage>
        <taxon>Bacteria</taxon>
        <taxon>Pseudomonadati</taxon>
        <taxon>Bacteroidota</taxon>
        <taxon>Bacteroidia</taxon>
        <taxon>Bacteroidales</taxon>
        <taxon>Tannerellaceae</taxon>
        <taxon>Parabacteroides</taxon>
    </lineage>
</organism>
<dbReference type="PANTHER" id="PTHR34106:SF5">
    <property type="entry name" value="GLYCOSIDASE"/>
    <property type="match status" value="1"/>
</dbReference>
<comment type="caution">
    <text evidence="4">The sequence shown here is derived from an EMBL/GenBank/DDBJ whole genome shotgun (WGS) entry which is preliminary data.</text>
</comment>
<keyword evidence="4" id="KW-0378">Hydrolase</keyword>
<accession>A0ABR6KMV5</accession>
<sequence length="383" mass="42565">MNKGIMIISVGLLLAIAFTSCEMKKKSTETVAVDTTDWCLDGFERPAGKNPIISPQGSTKFYCPMREDSVAWEESDTFNPAATIYKNEIVVLYRAEDNSAQGIGSRTSRLGYATSVDGLNFTRKTTPAFYPAKDSQEANECPGGTEDPRVAMTEDGTYVLLYTQWNRKVPRLAVATSKDLVNWTKHGPAFGKAYEGRFYDEPSKSASIVTTLKGNKQVITKINGRYFMYWGEQNVYAATSDNLTDWEPLVDKDGNLLKLFSPRPGKFDSHLTECGPPAILTKKGILLLYNGKNRAGTEGDTAYPANSYCAGQVLFDQKDPTKVIARLDKPFLQPTDDFEKSGQYPAGTVFIEGLVYYKNKWYLYYGCADSFVAVAVSDKQLEF</sequence>
<dbReference type="Gene3D" id="2.115.10.20">
    <property type="entry name" value="Glycosyl hydrolase domain, family 43"/>
    <property type="match status" value="1"/>
</dbReference>
<dbReference type="CDD" id="cd18610">
    <property type="entry name" value="GH130_BT3780-like"/>
    <property type="match status" value="1"/>
</dbReference>
<reference evidence="4 5" key="1">
    <citation type="submission" date="2020-08" db="EMBL/GenBank/DDBJ databases">
        <title>Genomic Encyclopedia of Type Strains, Phase IV (KMG-IV): sequencing the most valuable type-strain genomes for metagenomic binning, comparative biology and taxonomic classification.</title>
        <authorList>
            <person name="Goeker M."/>
        </authorList>
    </citation>
    <scope>NUCLEOTIDE SEQUENCE [LARGE SCALE GENOMIC DNA]</scope>
    <source>
        <strain evidence="4 5">DSM 102983</strain>
    </source>
</reference>
<dbReference type="PROSITE" id="PS51257">
    <property type="entry name" value="PROKAR_LIPOPROTEIN"/>
    <property type="match status" value="1"/>
</dbReference>
<protein>
    <submittedName>
        <fullName evidence="4">GH43/DUF377 family glycosyl hydrolase</fullName>
    </submittedName>
</protein>
<evidence type="ECO:0000256" key="2">
    <source>
        <dbReference type="ARBA" id="ARBA00022679"/>
    </source>
</evidence>
<dbReference type="EMBL" id="JACHOC010000003">
    <property type="protein sequence ID" value="MBB4622169.1"/>
    <property type="molecule type" value="Genomic_DNA"/>
</dbReference>
<dbReference type="Proteomes" id="UP000533637">
    <property type="component" value="Unassembled WGS sequence"/>
</dbReference>